<dbReference type="AlphaFoldDB" id="A0A5C8PBC6"/>
<comment type="caution">
    <text evidence="3">The sequence shown here is derived from an EMBL/GenBank/DDBJ whole genome shotgun (WGS) entry which is preliminary data.</text>
</comment>
<sequence>MSFSKAEQLLDAATMASGRLQGITIDDVMSRFRVARRTAQRLLHTLEAHFPDVETHLDDEGRKRWRLPPAHLRDLLTLSPEELAALDLAVTALKRSGARVEARHLTTLREKILALVPRSRVARLETDHEALLQAQGLAARPGPRPRTDPKIAGVVAEAIKACCLLDIQYRSRGEAKGRRRRIAPYGVLSGLRRYVVGKPADALDGPVRLFRFEAITSASLTKTAFVRPSDFSLQDFADRAFGTFQNEEEYGQVVWRFSPAAADQAREFEFHPQQTMEIEADGSLVVRFKAAGHLEMVWHLYCWGDKVEVIAPERLRKLCEAHRRGDFPAMP</sequence>
<dbReference type="Proteomes" id="UP000321638">
    <property type="component" value="Unassembled WGS sequence"/>
</dbReference>
<feature type="domain" description="WYL" evidence="1">
    <location>
        <begin position="154"/>
        <end position="218"/>
    </location>
</feature>
<proteinExistence type="predicted"/>
<dbReference type="Pfam" id="PF25583">
    <property type="entry name" value="WCX"/>
    <property type="match status" value="1"/>
</dbReference>
<dbReference type="OrthoDB" id="7626446at2"/>
<evidence type="ECO:0000313" key="3">
    <source>
        <dbReference type="EMBL" id="TXL70858.1"/>
    </source>
</evidence>
<gene>
    <name evidence="3" type="ORF">FHP25_32580</name>
</gene>
<accession>A0A5C8PBC6</accession>
<name>A0A5C8PBC6_9HYPH</name>
<dbReference type="EMBL" id="VDUZ01000052">
    <property type="protein sequence ID" value="TXL70858.1"/>
    <property type="molecule type" value="Genomic_DNA"/>
</dbReference>
<evidence type="ECO:0000259" key="2">
    <source>
        <dbReference type="Pfam" id="PF25583"/>
    </source>
</evidence>
<evidence type="ECO:0000313" key="4">
    <source>
        <dbReference type="Proteomes" id="UP000321638"/>
    </source>
</evidence>
<reference evidence="3 4" key="1">
    <citation type="submission" date="2019-06" db="EMBL/GenBank/DDBJ databases">
        <title>New taxonomy in bacterial strain CC-CFT640, isolated from vineyard.</title>
        <authorList>
            <person name="Lin S.-Y."/>
            <person name="Tsai C.-F."/>
            <person name="Young C.-C."/>
        </authorList>
    </citation>
    <scope>NUCLEOTIDE SEQUENCE [LARGE SCALE GENOMIC DNA]</scope>
    <source>
        <strain evidence="3 4">CC-CFT640</strain>
    </source>
</reference>
<dbReference type="RefSeq" id="WP_147851190.1">
    <property type="nucleotide sequence ID" value="NZ_VDUZ01000052.1"/>
</dbReference>
<dbReference type="PANTHER" id="PTHR34580">
    <property type="match status" value="1"/>
</dbReference>
<feature type="domain" description="WCX" evidence="2">
    <location>
        <begin position="252"/>
        <end position="317"/>
    </location>
</feature>
<dbReference type="InterPro" id="IPR051534">
    <property type="entry name" value="CBASS_pafABC_assoc_protein"/>
</dbReference>
<dbReference type="PROSITE" id="PS52050">
    <property type="entry name" value="WYL"/>
    <property type="match status" value="1"/>
</dbReference>
<keyword evidence="4" id="KW-1185">Reference proteome</keyword>
<dbReference type="PANTHER" id="PTHR34580:SF1">
    <property type="entry name" value="PROTEIN PAFC"/>
    <property type="match status" value="1"/>
</dbReference>
<dbReference type="InterPro" id="IPR057727">
    <property type="entry name" value="WCX_dom"/>
</dbReference>
<dbReference type="Pfam" id="PF13280">
    <property type="entry name" value="WYL"/>
    <property type="match status" value="1"/>
</dbReference>
<dbReference type="InterPro" id="IPR026881">
    <property type="entry name" value="WYL_dom"/>
</dbReference>
<evidence type="ECO:0000259" key="1">
    <source>
        <dbReference type="Pfam" id="PF13280"/>
    </source>
</evidence>
<organism evidence="3 4">
    <name type="scientific">Vineibacter terrae</name>
    <dbReference type="NCBI Taxonomy" id="2586908"/>
    <lineage>
        <taxon>Bacteria</taxon>
        <taxon>Pseudomonadati</taxon>
        <taxon>Pseudomonadota</taxon>
        <taxon>Alphaproteobacteria</taxon>
        <taxon>Hyphomicrobiales</taxon>
        <taxon>Vineibacter</taxon>
    </lineage>
</organism>
<protein>
    <submittedName>
        <fullName evidence="3">WYL domain-containing protein</fullName>
    </submittedName>
</protein>